<protein>
    <submittedName>
        <fullName evidence="2">DUF1618 domain-containing protein</fullName>
    </submittedName>
</protein>
<accession>A0A915Q166</accession>
<dbReference type="WBParaSite" id="sdigi.contig564.g9017.t1">
    <property type="protein sequence ID" value="sdigi.contig564.g9017.t1"/>
    <property type="gene ID" value="sdigi.contig564.g9017"/>
</dbReference>
<dbReference type="AlphaFoldDB" id="A0A915Q166"/>
<evidence type="ECO:0000313" key="1">
    <source>
        <dbReference type="Proteomes" id="UP000887581"/>
    </source>
</evidence>
<name>A0A915Q166_9BILA</name>
<proteinExistence type="predicted"/>
<reference evidence="2" key="1">
    <citation type="submission" date="2022-11" db="UniProtKB">
        <authorList>
            <consortium name="WormBaseParasite"/>
        </authorList>
    </citation>
    <scope>IDENTIFICATION</scope>
</reference>
<keyword evidence="1" id="KW-1185">Reference proteome</keyword>
<sequence length="101" mass="11135">MTSSVSPEATVATATTAQTSSASDLTLVDYFVLVGYDNTPLLQIELGGTNSDPSELLYIPPLQRSYVASVLHYFPKRRSAYSFPTEIVSVYIFLLPKNIHF</sequence>
<dbReference type="Proteomes" id="UP000887581">
    <property type="component" value="Unplaced"/>
</dbReference>
<organism evidence="1 2">
    <name type="scientific">Setaria digitata</name>
    <dbReference type="NCBI Taxonomy" id="48799"/>
    <lineage>
        <taxon>Eukaryota</taxon>
        <taxon>Metazoa</taxon>
        <taxon>Ecdysozoa</taxon>
        <taxon>Nematoda</taxon>
        <taxon>Chromadorea</taxon>
        <taxon>Rhabditida</taxon>
        <taxon>Spirurina</taxon>
        <taxon>Spiruromorpha</taxon>
        <taxon>Filarioidea</taxon>
        <taxon>Setariidae</taxon>
        <taxon>Setaria</taxon>
    </lineage>
</organism>
<evidence type="ECO:0000313" key="2">
    <source>
        <dbReference type="WBParaSite" id="sdigi.contig564.g9017.t1"/>
    </source>
</evidence>